<dbReference type="AlphaFoldDB" id="A0A4D5RVK2"/>
<sequence length="67" mass="7742">MCPGITQTRFRARGASLLFVFLNCLVECAIYELRRKAKQEKVGKAFHDPFKNFYWCPAAVNIKTLQC</sequence>
<reference evidence="1" key="1">
    <citation type="submission" date="2019-04" db="EMBL/GenBank/DDBJ databases">
        <title>An insight into the mialome of Ixodes scapularis.</title>
        <authorList>
            <person name="Ribeiro J.M."/>
            <person name="Mather T.N."/>
            <person name="Karim S."/>
        </authorList>
    </citation>
    <scope>NUCLEOTIDE SEQUENCE</scope>
</reference>
<organism evidence="1">
    <name type="scientific">Ixodes scapularis</name>
    <name type="common">Black-legged tick</name>
    <name type="synonym">Deer tick</name>
    <dbReference type="NCBI Taxonomy" id="6945"/>
    <lineage>
        <taxon>Eukaryota</taxon>
        <taxon>Metazoa</taxon>
        <taxon>Ecdysozoa</taxon>
        <taxon>Arthropoda</taxon>
        <taxon>Chelicerata</taxon>
        <taxon>Arachnida</taxon>
        <taxon>Acari</taxon>
        <taxon>Parasitiformes</taxon>
        <taxon>Ixodida</taxon>
        <taxon>Ixodoidea</taxon>
        <taxon>Ixodidae</taxon>
        <taxon>Ixodinae</taxon>
        <taxon>Ixodes</taxon>
    </lineage>
</organism>
<accession>A0A4D5RVK2</accession>
<proteinExistence type="predicted"/>
<protein>
    <submittedName>
        <fullName evidence="1">Putative secreted protein</fullName>
    </submittedName>
</protein>
<name>A0A4D5RVK2_IXOSC</name>
<dbReference type="EMBL" id="GHJT01007302">
    <property type="protein sequence ID" value="MOY41273.1"/>
    <property type="molecule type" value="Transcribed_RNA"/>
</dbReference>
<evidence type="ECO:0000313" key="1">
    <source>
        <dbReference type="EMBL" id="MOY41273.1"/>
    </source>
</evidence>